<dbReference type="InterPro" id="IPR036388">
    <property type="entry name" value="WH-like_DNA-bd_sf"/>
</dbReference>
<evidence type="ECO:0000259" key="4">
    <source>
        <dbReference type="PROSITE" id="PS50995"/>
    </source>
</evidence>
<dbReference type="Proteomes" id="UP000196531">
    <property type="component" value="Unassembled WGS sequence"/>
</dbReference>
<dbReference type="GO" id="GO:0003677">
    <property type="term" value="F:DNA binding"/>
    <property type="evidence" value="ECO:0007669"/>
    <property type="project" value="UniProtKB-KW"/>
</dbReference>
<evidence type="ECO:0000313" key="6">
    <source>
        <dbReference type="Proteomes" id="UP000196531"/>
    </source>
</evidence>
<sequence length="161" mass="18867">MRRISTIGGLLKRLYRMYNSQMLQVLESRGFTDLRPSFLEVLLFICENEGPSIKEIGFGCGLKKQTMTSHLNELEKRGYVFRQVNASDKREQKIFLTEYGEKFKLNLFECLGNIENEYSLLVGEVEMDRIEHVLENFHTRLTTNQIQRKASEAFQNLTLDF</sequence>
<dbReference type="SUPFAM" id="SSF46785">
    <property type="entry name" value="Winged helix' DNA-binding domain"/>
    <property type="match status" value="1"/>
</dbReference>
<reference evidence="6" key="1">
    <citation type="journal article" date="2017" name="Proc. Natl. Acad. Sci. U.S.A.">
        <title>Simulation of Deepwater Horizon oil plume reveals substrate specialization within a complex community of hydrocarbon-degraders.</title>
        <authorList>
            <person name="Hu P."/>
            <person name="Dubinsky E.A."/>
            <person name="Probst A.J."/>
            <person name="Wang J."/>
            <person name="Sieber C.M.K."/>
            <person name="Tom L.M."/>
            <person name="Gardinali P."/>
            <person name="Banfield J.F."/>
            <person name="Atlas R.M."/>
            <person name="Andersen G.L."/>
        </authorList>
    </citation>
    <scope>NUCLEOTIDE SEQUENCE [LARGE SCALE GENOMIC DNA]</scope>
</reference>
<name>A0A1Y5F5P7_9BACT</name>
<dbReference type="Pfam" id="PF12802">
    <property type="entry name" value="MarR_2"/>
    <property type="match status" value="1"/>
</dbReference>
<dbReference type="GO" id="GO:0003700">
    <property type="term" value="F:DNA-binding transcription factor activity"/>
    <property type="evidence" value="ECO:0007669"/>
    <property type="project" value="InterPro"/>
</dbReference>
<dbReference type="SMART" id="SM00347">
    <property type="entry name" value="HTH_MARR"/>
    <property type="match status" value="1"/>
</dbReference>
<dbReference type="PRINTS" id="PR00598">
    <property type="entry name" value="HTHMARR"/>
</dbReference>
<dbReference type="Gene3D" id="1.10.10.10">
    <property type="entry name" value="Winged helix-like DNA-binding domain superfamily/Winged helix DNA-binding domain"/>
    <property type="match status" value="1"/>
</dbReference>
<evidence type="ECO:0000256" key="3">
    <source>
        <dbReference type="ARBA" id="ARBA00023163"/>
    </source>
</evidence>
<keyword evidence="2" id="KW-0238">DNA-binding</keyword>
<keyword evidence="3" id="KW-0804">Transcription</keyword>
<dbReference type="InterPro" id="IPR000835">
    <property type="entry name" value="HTH_MarR-typ"/>
</dbReference>
<comment type="caution">
    <text evidence="5">The sequence shown here is derived from an EMBL/GenBank/DDBJ whole genome shotgun (WGS) entry which is preliminary data.</text>
</comment>
<dbReference type="InterPro" id="IPR036390">
    <property type="entry name" value="WH_DNA-bd_sf"/>
</dbReference>
<dbReference type="AlphaFoldDB" id="A0A1Y5F5P7"/>
<dbReference type="PANTHER" id="PTHR42756:SF1">
    <property type="entry name" value="TRANSCRIPTIONAL REPRESSOR OF EMRAB OPERON"/>
    <property type="match status" value="1"/>
</dbReference>
<accession>A0A1Y5F5P7</accession>
<dbReference type="EMBL" id="MAAO01000006">
    <property type="protein sequence ID" value="OUR96216.1"/>
    <property type="molecule type" value="Genomic_DNA"/>
</dbReference>
<dbReference type="PANTHER" id="PTHR42756">
    <property type="entry name" value="TRANSCRIPTIONAL REGULATOR, MARR"/>
    <property type="match status" value="1"/>
</dbReference>
<evidence type="ECO:0000313" key="5">
    <source>
        <dbReference type="EMBL" id="OUR96216.1"/>
    </source>
</evidence>
<evidence type="ECO:0000256" key="1">
    <source>
        <dbReference type="ARBA" id="ARBA00023015"/>
    </source>
</evidence>
<organism evidence="5 6">
    <name type="scientific">Halobacteriovorax marinus</name>
    <dbReference type="NCBI Taxonomy" id="97084"/>
    <lineage>
        <taxon>Bacteria</taxon>
        <taxon>Pseudomonadati</taxon>
        <taxon>Bdellovibrionota</taxon>
        <taxon>Bacteriovoracia</taxon>
        <taxon>Bacteriovoracales</taxon>
        <taxon>Halobacteriovoraceae</taxon>
        <taxon>Halobacteriovorax</taxon>
    </lineage>
</organism>
<feature type="domain" description="HTH marR-type" evidence="4">
    <location>
        <begin position="4"/>
        <end position="139"/>
    </location>
</feature>
<dbReference type="PROSITE" id="PS01117">
    <property type="entry name" value="HTH_MARR_1"/>
    <property type="match status" value="1"/>
</dbReference>
<dbReference type="InterPro" id="IPR023187">
    <property type="entry name" value="Tscrpt_reg_MarR-type_CS"/>
</dbReference>
<dbReference type="PROSITE" id="PS50995">
    <property type="entry name" value="HTH_MARR_2"/>
    <property type="match status" value="1"/>
</dbReference>
<evidence type="ECO:0000256" key="2">
    <source>
        <dbReference type="ARBA" id="ARBA00023125"/>
    </source>
</evidence>
<proteinExistence type="predicted"/>
<protein>
    <recommendedName>
        <fullName evidence="4">HTH marR-type domain-containing protein</fullName>
    </recommendedName>
</protein>
<keyword evidence="1" id="KW-0805">Transcription regulation</keyword>
<gene>
    <name evidence="5" type="ORF">A9Q84_07610</name>
</gene>